<evidence type="ECO:0000313" key="1">
    <source>
        <dbReference type="EMBL" id="TRU33948.1"/>
    </source>
</evidence>
<protein>
    <submittedName>
        <fullName evidence="1">Uncharacterized protein</fullName>
    </submittedName>
</protein>
<dbReference type="EMBL" id="SFBH01000113">
    <property type="protein sequence ID" value="TRU33948.1"/>
    <property type="molecule type" value="Genomic_DNA"/>
</dbReference>
<name>A0A552EHH6_MICAE</name>
<dbReference type="Proteomes" id="UP000315113">
    <property type="component" value="Unassembled WGS sequence"/>
</dbReference>
<comment type="caution">
    <text evidence="1">The sequence shown here is derived from an EMBL/GenBank/DDBJ whole genome shotgun (WGS) entry which is preliminary data.</text>
</comment>
<gene>
    <name evidence="1" type="ORF">EWV78_14305</name>
</gene>
<evidence type="ECO:0000313" key="2">
    <source>
        <dbReference type="Proteomes" id="UP000315113"/>
    </source>
</evidence>
<reference evidence="1 2" key="1">
    <citation type="submission" date="2019-01" db="EMBL/GenBank/DDBJ databases">
        <title>Coherence of Microcystis species and biogeography revealed through population genomics.</title>
        <authorList>
            <person name="Perez-Carrascal O.M."/>
            <person name="Terrat Y."/>
            <person name="Giani A."/>
            <person name="Fortin N."/>
            <person name="Tromas N."/>
            <person name="Shapiro B.J."/>
        </authorList>
    </citation>
    <scope>NUCLEOTIDE SEQUENCE [LARGE SCALE GENOMIC DNA]</scope>
    <source>
        <strain evidence="1">Ma_MB_F_20061100_S20D</strain>
    </source>
</reference>
<sequence length="71" mass="7989">MLPSTGLNQLSVISNQLSVISYQWSVIRFKFSVNSIKSQVGSFLFKDYCLLLTDKSKKILSPDSYLLTPIS</sequence>
<dbReference type="AlphaFoldDB" id="A0A552EHH6"/>
<proteinExistence type="predicted"/>
<organism evidence="1 2">
    <name type="scientific">Microcystis aeruginosa Ma_MB_F_20061100_S20D</name>
    <dbReference type="NCBI Taxonomy" id="2486253"/>
    <lineage>
        <taxon>Bacteria</taxon>
        <taxon>Bacillati</taxon>
        <taxon>Cyanobacteriota</taxon>
        <taxon>Cyanophyceae</taxon>
        <taxon>Oscillatoriophycideae</taxon>
        <taxon>Chroococcales</taxon>
        <taxon>Microcystaceae</taxon>
        <taxon>Microcystis</taxon>
    </lineage>
</organism>
<accession>A0A552EHH6</accession>